<evidence type="ECO:0000256" key="4">
    <source>
        <dbReference type="ARBA" id="ARBA00023163"/>
    </source>
</evidence>
<dbReference type="InterPro" id="IPR007492">
    <property type="entry name" value="LytTR_DNA-bd_dom"/>
</dbReference>
<accession>A0ABM9N5J4</accession>
<dbReference type="SMART" id="SM00850">
    <property type="entry name" value="LytTR"/>
    <property type="match status" value="1"/>
</dbReference>
<dbReference type="RefSeq" id="WP_349642013.1">
    <property type="nucleotide sequence ID" value="NZ_CAWVOH010000002.1"/>
</dbReference>
<dbReference type="Gene3D" id="2.40.50.1020">
    <property type="entry name" value="LytTr DNA-binding domain"/>
    <property type="match status" value="1"/>
</dbReference>
<proteinExistence type="predicted"/>
<comment type="caution">
    <text evidence="6">The sequence shown here is derived from an EMBL/GenBank/DDBJ whole genome shotgun (WGS) entry which is preliminary data.</text>
</comment>
<dbReference type="EMBL" id="CAWVOH010000002">
    <property type="protein sequence ID" value="CAK8054466.1"/>
    <property type="molecule type" value="Genomic_DNA"/>
</dbReference>
<evidence type="ECO:0000259" key="5">
    <source>
        <dbReference type="PROSITE" id="PS50930"/>
    </source>
</evidence>
<dbReference type="PANTHER" id="PTHR37299:SF2">
    <property type="entry name" value="HTH LYTTR-TYPE DOMAIN-CONTAINING PROTEIN"/>
    <property type="match status" value="1"/>
</dbReference>
<dbReference type="Pfam" id="PF04397">
    <property type="entry name" value="LytTR"/>
    <property type="match status" value="1"/>
</dbReference>
<dbReference type="InterPro" id="IPR046947">
    <property type="entry name" value="LytR-like"/>
</dbReference>
<keyword evidence="4" id="KW-0804">Transcription</keyword>
<dbReference type="PROSITE" id="PS50930">
    <property type="entry name" value="HTH_LYTTR"/>
    <property type="match status" value="1"/>
</dbReference>
<dbReference type="Proteomes" id="UP001314241">
    <property type="component" value="Unassembled WGS sequence"/>
</dbReference>
<evidence type="ECO:0000313" key="7">
    <source>
        <dbReference type="Proteomes" id="UP001314241"/>
    </source>
</evidence>
<keyword evidence="7" id="KW-1185">Reference proteome</keyword>
<keyword evidence="2" id="KW-0805">Transcription regulation</keyword>
<dbReference type="PANTHER" id="PTHR37299">
    <property type="entry name" value="TRANSCRIPTIONAL REGULATOR-RELATED"/>
    <property type="match status" value="1"/>
</dbReference>
<reference evidence="6 7" key="1">
    <citation type="submission" date="2024-01" db="EMBL/GenBank/DDBJ databases">
        <authorList>
            <person name="Botero Cardona J."/>
        </authorList>
    </citation>
    <scope>NUCLEOTIDE SEQUENCE [LARGE SCALE GENOMIC DNA]</scope>
    <source>
        <strain evidence="6 7">LMG 33000</strain>
    </source>
</reference>
<evidence type="ECO:0000256" key="3">
    <source>
        <dbReference type="ARBA" id="ARBA00023125"/>
    </source>
</evidence>
<name>A0ABM9N5J4_9LACO</name>
<organism evidence="6 7">
    <name type="scientific">Eupransor demetentiae</name>
    <dbReference type="NCBI Taxonomy" id="3109584"/>
    <lineage>
        <taxon>Bacteria</taxon>
        <taxon>Bacillati</taxon>
        <taxon>Bacillota</taxon>
        <taxon>Bacilli</taxon>
        <taxon>Lactobacillales</taxon>
        <taxon>Lactobacillaceae</taxon>
        <taxon>Eupransor</taxon>
    </lineage>
</organism>
<evidence type="ECO:0000256" key="1">
    <source>
        <dbReference type="ARBA" id="ARBA00022490"/>
    </source>
</evidence>
<keyword evidence="3" id="KW-0238">DNA-binding</keyword>
<feature type="domain" description="HTH LytTR-type" evidence="5">
    <location>
        <begin position="43"/>
        <end position="147"/>
    </location>
</feature>
<protein>
    <submittedName>
        <fullName evidence="6">LytR/AlgR family (LytT)</fullName>
    </submittedName>
</protein>
<sequence>MKVTYKINSEAAGDLLSLTVRQDSADNQALLANLQDLVDQEQFTIKTEDGYRNFPVFQIHRIYTSAKRVYCQIGAQSYEIPERIYQMRNRLSHHRFIRISAAEIVNRAIIKRFDLSKTGAYQLILKDGSISPVSRRYMQSIRKEYLS</sequence>
<evidence type="ECO:0000256" key="2">
    <source>
        <dbReference type="ARBA" id="ARBA00023015"/>
    </source>
</evidence>
<gene>
    <name evidence="6" type="ORF">R54876_GBNLAHCA_01035</name>
</gene>
<keyword evidence="1" id="KW-0963">Cytoplasm</keyword>
<evidence type="ECO:0000313" key="6">
    <source>
        <dbReference type="EMBL" id="CAK8054466.1"/>
    </source>
</evidence>